<keyword evidence="1" id="KW-1133">Transmembrane helix</keyword>
<accession>A0ABZ1BT70</accession>
<feature type="transmembrane region" description="Helical" evidence="1">
    <location>
        <begin position="15"/>
        <end position="40"/>
    </location>
</feature>
<keyword evidence="1" id="KW-0472">Membrane</keyword>
<dbReference type="EMBL" id="CP141614">
    <property type="protein sequence ID" value="WRP15831.1"/>
    <property type="molecule type" value="Genomic_DNA"/>
</dbReference>
<proteinExistence type="predicted"/>
<dbReference type="Proteomes" id="UP001333102">
    <property type="component" value="Chromosome"/>
</dbReference>
<gene>
    <name evidence="2" type="ORF">VLY81_06670</name>
</gene>
<protein>
    <recommendedName>
        <fullName evidence="4">Cell division protein FtsL</fullName>
    </recommendedName>
</protein>
<evidence type="ECO:0008006" key="4">
    <source>
        <dbReference type="Google" id="ProtNLM"/>
    </source>
</evidence>
<sequence>MAVAGPLARPHRVVAGWLVAVVLVVAGSTAYLSLLVHMAIMGRQVARLQAELAMERRRGEALEVALARETSPAHTERMARTVLAMERPDRVRVLVLDGPAASGVAVASRTTVEPAPAPDAPGWAERLGAALAALLQKPVALARQLPAWP</sequence>
<reference evidence="3" key="1">
    <citation type="submission" date="2023-12" db="EMBL/GenBank/DDBJ databases">
        <title>Novel isolates from deep terrestrial aquifers shed light on the physiology and ecology of the class Limnochordia.</title>
        <authorList>
            <person name="Karnachuk O.V."/>
            <person name="Lukina A.P."/>
            <person name="Avakyan M.R."/>
            <person name="Kadnikov V."/>
            <person name="Begmatov S."/>
            <person name="Beletsky A.V."/>
            <person name="Mardanov A.V."/>
            <person name="Ravin N.V."/>
        </authorList>
    </citation>
    <scope>NUCLEOTIDE SEQUENCE [LARGE SCALE GENOMIC DNA]</scope>
    <source>
        <strain evidence="3">LN</strain>
    </source>
</reference>
<evidence type="ECO:0000313" key="2">
    <source>
        <dbReference type="EMBL" id="WRP15831.1"/>
    </source>
</evidence>
<name>A0ABZ1BT70_9FIRM</name>
<evidence type="ECO:0000256" key="1">
    <source>
        <dbReference type="SAM" id="Phobius"/>
    </source>
</evidence>
<dbReference type="RefSeq" id="WP_324670239.1">
    <property type="nucleotide sequence ID" value="NZ_CP141614.1"/>
</dbReference>
<keyword evidence="3" id="KW-1185">Reference proteome</keyword>
<evidence type="ECO:0000313" key="3">
    <source>
        <dbReference type="Proteomes" id="UP001333102"/>
    </source>
</evidence>
<keyword evidence="1" id="KW-0812">Transmembrane</keyword>
<organism evidence="2 3">
    <name type="scientific">Geochorda subterranea</name>
    <dbReference type="NCBI Taxonomy" id="3109564"/>
    <lineage>
        <taxon>Bacteria</taxon>
        <taxon>Bacillati</taxon>
        <taxon>Bacillota</taxon>
        <taxon>Limnochordia</taxon>
        <taxon>Limnochordales</taxon>
        <taxon>Geochordaceae</taxon>
        <taxon>Geochorda</taxon>
    </lineage>
</organism>